<dbReference type="Pfam" id="PF01075">
    <property type="entry name" value="Glyco_transf_9"/>
    <property type="match status" value="1"/>
</dbReference>
<accession>G6XGQ3</accession>
<evidence type="ECO:0000256" key="2">
    <source>
        <dbReference type="ARBA" id="ARBA00022679"/>
    </source>
</evidence>
<dbReference type="InterPro" id="IPR051199">
    <property type="entry name" value="LPS_LOS_Heptosyltrfase"/>
</dbReference>
<proteinExistence type="predicted"/>
<dbReference type="GO" id="GO:0005829">
    <property type="term" value="C:cytosol"/>
    <property type="evidence" value="ECO:0007669"/>
    <property type="project" value="TreeGrafter"/>
</dbReference>
<dbReference type="Proteomes" id="UP000004949">
    <property type="component" value="Unassembled WGS sequence"/>
</dbReference>
<dbReference type="SUPFAM" id="SSF53756">
    <property type="entry name" value="UDP-Glycosyltransferase/glycogen phosphorylase"/>
    <property type="match status" value="1"/>
</dbReference>
<dbReference type="Gene3D" id="3.40.50.2000">
    <property type="entry name" value="Glycogen Phosphorylase B"/>
    <property type="match status" value="2"/>
</dbReference>
<keyword evidence="4" id="KW-1185">Reference proteome</keyword>
<evidence type="ECO:0000256" key="1">
    <source>
        <dbReference type="ARBA" id="ARBA00022676"/>
    </source>
</evidence>
<keyword evidence="2 3" id="KW-0808">Transferase</keyword>
<protein>
    <submittedName>
        <fullName evidence="3">Lipopolysaccharide heptosyltransferase</fullName>
    </submittedName>
</protein>
<dbReference type="GO" id="GO:0008713">
    <property type="term" value="F:ADP-heptose-lipopolysaccharide heptosyltransferase activity"/>
    <property type="evidence" value="ECO:0007669"/>
    <property type="project" value="TreeGrafter"/>
</dbReference>
<sequence>MASRLMRILFITSNRLGDAVISTGVLDALQCRYPSAVFTVVCGPVAAGLFTPDPRCEQVITMEKRRYDRHWLDLWTQCVWTRWFMVVDLRGSLLGLTLRASRRLIVRGGRRPGRRIEHLGRALGYRRIPMPRVWTSAEQEASAARLLPPGNWLALGPTANWDGKIWPPERFVALADSLRAEGLWPVVFYGPGQQEKARAQPVLDGLPDALDLGGDRPLGEVAALLRRCRLFVGNDSGLMHLAAAAGTPTLGLFGPSRATEYAPAGPSARFVEAPGPEGHAPICGLGEATVLGVARSLLHENAPSVSSARIP</sequence>
<dbReference type="EMBL" id="AGQV01000001">
    <property type="protein sequence ID" value="EHH69361.1"/>
    <property type="molecule type" value="Genomic_DNA"/>
</dbReference>
<organism evidence="3 4">
    <name type="scientific">Gluconobacter morbifer G707</name>
    <dbReference type="NCBI Taxonomy" id="1088869"/>
    <lineage>
        <taxon>Bacteria</taxon>
        <taxon>Pseudomonadati</taxon>
        <taxon>Pseudomonadota</taxon>
        <taxon>Alphaproteobacteria</taxon>
        <taxon>Acetobacterales</taxon>
        <taxon>Acetobacteraceae</taxon>
        <taxon>Gluconobacter</taxon>
    </lineage>
</organism>
<keyword evidence="1" id="KW-0328">Glycosyltransferase</keyword>
<comment type="caution">
    <text evidence="3">The sequence shown here is derived from an EMBL/GenBank/DDBJ whole genome shotgun (WGS) entry which is preliminary data.</text>
</comment>
<dbReference type="PANTHER" id="PTHR30160">
    <property type="entry name" value="TETRAACYLDISACCHARIDE 4'-KINASE-RELATED"/>
    <property type="match status" value="1"/>
</dbReference>
<dbReference type="STRING" id="1088869.GMO_06680"/>
<reference evidence="3 4" key="1">
    <citation type="submission" date="2011-10" db="EMBL/GenBank/DDBJ databases">
        <title>Genome sequence of Gluconobacter morbifer G707, isolated from Drosophila gut.</title>
        <authorList>
            <person name="Lee W.-J."/>
            <person name="Kim E.-K."/>
        </authorList>
    </citation>
    <scope>NUCLEOTIDE SEQUENCE [LARGE SCALE GENOMIC DNA]</scope>
    <source>
        <strain evidence="3 4">G707</strain>
    </source>
</reference>
<dbReference type="AlphaFoldDB" id="G6XGQ3"/>
<evidence type="ECO:0000313" key="3">
    <source>
        <dbReference type="EMBL" id="EHH69361.1"/>
    </source>
</evidence>
<dbReference type="eggNOG" id="COG0859">
    <property type="taxonomic scope" value="Bacteria"/>
</dbReference>
<evidence type="ECO:0000313" key="4">
    <source>
        <dbReference type="Proteomes" id="UP000004949"/>
    </source>
</evidence>
<dbReference type="InterPro" id="IPR002201">
    <property type="entry name" value="Glyco_trans_9"/>
</dbReference>
<name>G6XGQ3_9PROT</name>
<gene>
    <name evidence="3" type="ORF">GMO_06680</name>
</gene>
<dbReference type="PATRIC" id="fig|1088869.3.peg.676"/>
<dbReference type="CDD" id="cd03789">
    <property type="entry name" value="GT9_LPS_heptosyltransferase"/>
    <property type="match status" value="1"/>
</dbReference>
<dbReference type="GO" id="GO:0009244">
    <property type="term" value="P:lipopolysaccharide core region biosynthetic process"/>
    <property type="evidence" value="ECO:0007669"/>
    <property type="project" value="TreeGrafter"/>
</dbReference>